<dbReference type="GO" id="GO:0005886">
    <property type="term" value="C:plasma membrane"/>
    <property type="evidence" value="ECO:0007669"/>
    <property type="project" value="TreeGrafter"/>
</dbReference>
<comment type="caution">
    <text evidence="2">The sequence shown here is derived from an EMBL/GenBank/DDBJ whole genome shotgun (WGS) entry which is preliminary data.</text>
</comment>
<dbReference type="GO" id="GO:0005802">
    <property type="term" value="C:trans-Golgi network"/>
    <property type="evidence" value="ECO:0007669"/>
    <property type="project" value="TreeGrafter"/>
</dbReference>
<keyword evidence="1" id="KW-0472">Membrane</keyword>
<keyword evidence="1" id="KW-1133">Transmembrane helix</keyword>
<sequence length="92" mass="10758">MIMAISQFIEALRVGSLYTYWAPLTFVIVVTMIREAVDDIRRWRRDREVNRAAYNKLVRGGQMRITAAEMKILTYLNQLRGKTVDIRIPLLS</sequence>
<dbReference type="GO" id="GO:0140326">
    <property type="term" value="F:ATPase-coupled intramembrane lipid transporter activity"/>
    <property type="evidence" value="ECO:0007669"/>
    <property type="project" value="TreeGrafter"/>
</dbReference>
<accession>A0A448XPH0</accession>
<dbReference type="GO" id="GO:0006890">
    <property type="term" value="P:retrograde vesicle-mediated transport, Golgi to endoplasmic reticulum"/>
    <property type="evidence" value="ECO:0007669"/>
    <property type="project" value="TreeGrafter"/>
</dbReference>
<name>A0A448XPH0_9PLAT</name>
<reference evidence="2" key="1">
    <citation type="submission" date="2018-11" db="EMBL/GenBank/DDBJ databases">
        <authorList>
            <consortium name="Pathogen Informatics"/>
        </authorList>
    </citation>
    <scope>NUCLEOTIDE SEQUENCE</scope>
</reference>
<keyword evidence="3" id="KW-1185">Reference proteome</keyword>
<dbReference type="EMBL" id="CAAALY010270280">
    <property type="protein sequence ID" value="VEL41642.1"/>
    <property type="molecule type" value="Genomic_DNA"/>
</dbReference>
<dbReference type="GO" id="GO:0045332">
    <property type="term" value="P:phospholipid translocation"/>
    <property type="evidence" value="ECO:0007669"/>
    <property type="project" value="TreeGrafter"/>
</dbReference>
<organism evidence="2 3">
    <name type="scientific">Protopolystoma xenopodis</name>
    <dbReference type="NCBI Taxonomy" id="117903"/>
    <lineage>
        <taxon>Eukaryota</taxon>
        <taxon>Metazoa</taxon>
        <taxon>Spiralia</taxon>
        <taxon>Lophotrochozoa</taxon>
        <taxon>Platyhelminthes</taxon>
        <taxon>Monogenea</taxon>
        <taxon>Polyopisthocotylea</taxon>
        <taxon>Polystomatidea</taxon>
        <taxon>Polystomatidae</taxon>
        <taxon>Protopolystoma</taxon>
    </lineage>
</organism>
<dbReference type="GO" id="GO:0006897">
    <property type="term" value="P:endocytosis"/>
    <property type="evidence" value="ECO:0007669"/>
    <property type="project" value="TreeGrafter"/>
</dbReference>
<feature type="transmembrane region" description="Helical" evidence="1">
    <location>
        <begin position="20"/>
        <end position="37"/>
    </location>
</feature>
<dbReference type="AlphaFoldDB" id="A0A448XPH0"/>
<gene>
    <name evidence="2" type="ORF">PXEA_LOCUS35082</name>
</gene>
<dbReference type="PANTHER" id="PTHR24092:SF5">
    <property type="entry name" value="PHOSPHOLIPID-TRANSPORTING ATPASE"/>
    <property type="match status" value="1"/>
</dbReference>
<dbReference type="PANTHER" id="PTHR24092">
    <property type="entry name" value="PROBABLE PHOSPHOLIPID-TRANSPORTING ATPASE"/>
    <property type="match status" value="1"/>
</dbReference>
<protein>
    <submittedName>
        <fullName evidence="2">Uncharacterized protein</fullName>
    </submittedName>
</protein>
<keyword evidence="1" id="KW-0812">Transmembrane</keyword>
<evidence type="ECO:0000313" key="3">
    <source>
        <dbReference type="Proteomes" id="UP000784294"/>
    </source>
</evidence>
<evidence type="ECO:0000313" key="2">
    <source>
        <dbReference type="EMBL" id="VEL41642.1"/>
    </source>
</evidence>
<proteinExistence type="predicted"/>
<dbReference type="OrthoDB" id="6243710at2759"/>
<evidence type="ECO:0000256" key="1">
    <source>
        <dbReference type="SAM" id="Phobius"/>
    </source>
</evidence>
<dbReference type="Proteomes" id="UP000784294">
    <property type="component" value="Unassembled WGS sequence"/>
</dbReference>
<dbReference type="GO" id="GO:0005768">
    <property type="term" value="C:endosome"/>
    <property type="evidence" value="ECO:0007669"/>
    <property type="project" value="TreeGrafter"/>
</dbReference>